<feature type="region of interest" description="Disordered" evidence="5">
    <location>
        <begin position="1"/>
        <end position="20"/>
    </location>
</feature>
<feature type="compositionally biased region" description="Low complexity" evidence="5">
    <location>
        <begin position="1914"/>
        <end position="1927"/>
    </location>
</feature>
<protein>
    <recommendedName>
        <fullName evidence="10">Ankyrin repeat domain-containing protein 50</fullName>
    </recommendedName>
</protein>
<dbReference type="GO" id="GO:0005737">
    <property type="term" value="C:cytoplasm"/>
    <property type="evidence" value="ECO:0007669"/>
    <property type="project" value="TreeGrafter"/>
</dbReference>
<dbReference type="SUPFAM" id="SSF52540">
    <property type="entry name" value="P-loop containing nucleoside triphosphate hydrolases"/>
    <property type="match status" value="1"/>
</dbReference>
<evidence type="ECO:0000259" key="6">
    <source>
        <dbReference type="Pfam" id="PF25520"/>
    </source>
</evidence>
<evidence type="ECO:0000256" key="5">
    <source>
        <dbReference type="SAM" id="MobiDB-lite"/>
    </source>
</evidence>
<dbReference type="Pfam" id="PF12796">
    <property type="entry name" value="Ank_2"/>
    <property type="match status" value="5"/>
</dbReference>
<dbReference type="Gene3D" id="3.40.50.300">
    <property type="entry name" value="P-loop containing nucleotide triphosphate hydrolases"/>
    <property type="match status" value="1"/>
</dbReference>
<feature type="domain" description="TANC1/2-like AAA+ ATPase lid" evidence="6">
    <location>
        <begin position="490"/>
        <end position="574"/>
    </location>
</feature>
<feature type="repeat" description="ANK" evidence="4">
    <location>
        <begin position="838"/>
        <end position="870"/>
    </location>
</feature>
<feature type="domain" description="TANC1/2-like winged helix" evidence="7">
    <location>
        <begin position="666"/>
        <end position="706"/>
    </location>
</feature>
<keyword evidence="9" id="KW-1185">Reference proteome</keyword>
<dbReference type="InterPro" id="IPR058056">
    <property type="entry name" value="WH_TANC1/2"/>
</dbReference>
<feature type="domain" description="TANC1/2-like winged helix" evidence="7">
    <location>
        <begin position="587"/>
        <end position="639"/>
    </location>
</feature>
<dbReference type="InterPro" id="IPR058018">
    <property type="entry name" value="AAA_lid_TANC1/2"/>
</dbReference>
<feature type="repeat" description="ANK" evidence="4">
    <location>
        <begin position="1277"/>
        <end position="1309"/>
    </location>
</feature>
<dbReference type="Pfam" id="PF25521">
    <property type="entry name" value="WHD_TANC1"/>
    <property type="match status" value="2"/>
</dbReference>
<dbReference type="PROSITE" id="PS50088">
    <property type="entry name" value="ANK_REPEAT"/>
    <property type="match status" value="11"/>
</dbReference>
<dbReference type="Gene3D" id="1.25.40.20">
    <property type="entry name" value="Ankyrin repeat-containing domain"/>
    <property type="match status" value="5"/>
</dbReference>
<dbReference type="Pfam" id="PF00023">
    <property type="entry name" value="Ank"/>
    <property type="match status" value="1"/>
</dbReference>
<dbReference type="SMART" id="SM00248">
    <property type="entry name" value="ANK"/>
    <property type="match status" value="16"/>
</dbReference>
<keyword evidence="3 4" id="KW-0040">ANK repeat</keyword>
<dbReference type="PROSITE" id="PS50297">
    <property type="entry name" value="ANK_REP_REGION"/>
    <property type="match status" value="9"/>
</dbReference>
<dbReference type="Proteomes" id="UP000699462">
    <property type="component" value="Unassembled WGS sequence"/>
</dbReference>
<evidence type="ECO:0000256" key="2">
    <source>
        <dbReference type="ARBA" id="ARBA00022737"/>
    </source>
</evidence>
<feature type="region of interest" description="Disordered" evidence="5">
    <location>
        <begin position="1153"/>
        <end position="1174"/>
    </location>
</feature>
<feature type="repeat" description="ANK" evidence="4">
    <location>
        <begin position="871"/>
        <end position="903"/>
    </location>
</feature>
<evidence type="ECO:0000259" key="7">
    <source>
        <dbReference type="Pfam" id="PF25521"/>
    </source>
</evidence>
<proteinExistence type="predicted"/>
<organism evidence="8 9">
    <name type="scientific">Paragonimus westermani</name>
    <dbReference type="NCBI Taxonomy" id="34504"/>
    <lineage>
        <taxon>Eukaryota</taxon>
        <taxon>Metazoa</taxon>
        <taxon>Spiralia</taxon>
        <taxon>Lophotrochozoa</taxon>
        <taxon>Platyhelminthes</taxon>
        <taxon>Trematoda</taxon>
        <taxon>Digenea</taxon>
        <taxon>Plagiorchiida</taxon>
        <taxon>Troglotremata</taxon>
        <taxon>Troglotrematidae</taxon>
        <taxon>Paragonimus</taxon>
    </lineage>
</organism>
<dbReference type="PANTHER" id="PTHR24198:SF165">
    <property type="entry name" value="ANKYRIN REPEAT-CONTAINING PROTEIN-RELATED"/>
    <property type="match status" value="1"/>
</dbReference>
<sequence>MHLNPYLPMDSSPDIKPRPQSEVLGRKLLPIEWIDLQDAKDAQSFESKDSFSNDEGLAPTWTNRVGHSNRCLKKVQSAPSLPIFSNLIFNRHALSAQLEGSRSGTRQDISGCANAIWSAGAKVEYGDTLRYLEACNSPVDSLTRLSVSGEMEPVSFQSAGCEPVVDNMILHPFRARHFYGREWVFEKILRYICLSQKGTRTNHCEHLEELDTITEVGTVLSGSLRYAQHPPEKIPSHPVRKLVIVGGPGSGKSTICKRLMDAREQYQKLSAKGFPSHKMPLHVQVSSRVMAIHICSSQILTTLDPVNFVLSLHQQIANAACNSLSAQYKQALELNNHECEKLLRYDRVTQSVDRAFRYGILASLSKISFNSLSDEDAAQAIHDRLNAASDIGRFLLVIDGLDEMKDTVTFDNHDLSLEQQAVPSSSDKHSTLSSKDSFILSRCGNPILDLLVKNVQYFPDWLCLLLTCRRQNKNIIHRLFPGIRRITIDDLHRSAVCHDVHQYVLSRLSVEKSLQRALYAHMHTDILGLLRIKSSACYLYLETILDGLSESWIKPDQLLTIPGTLNGLFLWLCKMLFTRDNSTGLFTFEAIRPILDVLLASEETLSEADLYSILAVVQPGYTKTIFQKQLHLLDKLLVTIPVEQEQREFGAANRSFTSTEAVNGFSRQRKIHFFHPSFAEWLLDVKHCTPSYLCDRSNGLKLIHFAGTSPELSQHWYDYTHGETIEQFGEEQSAGEEEERTGDCHQYHASVGTKSICDTSLFTTDDEPRDQLDSSCYYYTTHTANCIQPENSQQTLKCKQAPLVTVEDSIVLAARKGEYDKLKKLLEFGVDVDQLDEDGWSALRTASWRGHVEIVDLLLRHGAQVNLSGPDGRSALRAAAWAGHEGIVRQLLCAGANVDIQDAEGRTPLIAAAYMGHVGVVELLANAGADLNHADEDGRTALHVAAFCVRPSETHHEVVSCLLDCGANPNVFDTEGISPLLGAARVGSQAVCELCLEADTDVNQTDKCGNTALMLAVLGGHLDVVRLLLFWGAAVDVMDAAGRSLLSLAAAIGHGPIVQLLLARGLDEAHRDHAGCIPLHLAAAGPSSAAVAAVVNSDQNLTVHQYCEVVRILLDSGAHLEETDNSGRTPFLVACEANQIELVKLMLSYSPSGSSPSRSETAGSLVSSEQISPQSRGPYIAPIPSLTAPINLPSLDNQTPLRAAALANNADLVSLLLSAGADPDYQDAYGRTTLYLLALEGELDMADLLLHTPSPGAHARPGSVAAVGANPVLADDEGRCPLHVATWQGHISMVKLLLQAGTPVDIRDREGRTPLQLSAWQGHAAICHLLLHEGNARVDAVCSQGATSLCIAAQEGHYDVCSVLLQAGANPFQADSHGRTPYRVALKAGHLDICKLLECSYGTSSAQWMDPCMVADPNTDAAFTPQGYQHDVRQQRTVPLPVHFVQHSASRESSVPHVAGHPSSPGVVICQAYQNEESSVQPDFRQLGKNVTNGNVYMDDPNPYAKPPGPLLMRSAHPNPQDESSTSAHLEFGMHNVKSETPNLMTDRPFVEEQHSLRPHQLLFSWANTGEQMDPRIHIGHVSVCRVSDFQNSPFIPRGRDTEMDPNTAYYHAVGDQRQAIRMGSLLVGQPHSKLNVLANCDARYAGTRQATNTGWLKSEGVRETYTGHNPHAFNLGQRGILSESHSPVPNLSHNPFVPEMPVSQQQQSCWNAVSTRQEHLPCLYPDLLSHQFSVGGNPARSNAVQSKHAPQTNTTNVSDLQPTLTHGAVSSAGHKNKGNAPAEKLKTEVDELTDSPAKCKMGSPTQTSPLPVGSHPSPATEVHKAPSTKSTIAGMFGLGGRRGAGRKPCKKPTLSEIPSATSDSKQPYPKSQNVNPTLDNATNFEGKQLKYSANRAQLSSNVPDPTKSPPVHPHSINSIQQQQNVPNVSVSKAMDPSMAAHNMEKYPSGSVQLESLARKFACCSQIEGVPSEAKVTYWMKKGQTSSKVQQQQQSQRQTSPQLWVSQSQARKKSSRHL</sequence>
<evidence type="ECO:0000256" key="3">
    <source>
        <dbReference type="ARBA" id="ARBA00023043"/>
    </source>
</evidence>
<feature type="repeat" description="ANK" evidence="4">
    <location>
        <begin position="1310"/>
        <end position="1334"/>
    </location>
</feature>
<feature type="repeat" description="ANK" evidence="4">
    <location>
        <begin position="1344"/>
        <end position="1376"/>
    </location>
</feature>
<feature type="repeat" description="ANK" evidence="4">
    <location>
        <begin position="1196"/>
        <end position="1228"/>
    </location>
</feature>
<keyword evidence="1" id="KW-0597">Phosphoprotein</keyword>
<feature type="repeat" description="ANK" evidence="4">
    <location>
        <begin position="904"/>
        <end position="936"/>
    </location>
</feature>
<evidence type="ECO:0000313" key="9">
    <source>
        <dbReference type="Proteomes" id="UP000699462"/>
    </source>
</evidence>
<accession>A0A8T0DS91</accession>
<dbReference type="PANTHER" id="PTHR24198">
    <property type="entry name" value="ANKYRIN REPEAT AND PROTEIN KINASE DOMAIN-CONTAINING PROTEIN"/>
    <property type="match status" value="1"/>
</dbReference>
<feature type="compositionally biased region" description="Polar residues" evidence="5">
    <location>
        <begin position="1165"/>
        <end position="1174"/>
    </location>
</feature>
<evidence type="ECO:0000313" key="8">
    <source>
        <dbReference type="EMBL" id="KAF8570785.1"/>
    </source>
</evidence>
<feature type="compositionally biased region" description="Low complexity" evidence="5">
    <location>
        <begin position="1984"/>
        <end position="2002"/>
    </location>
</feature>
<feature type="region of interest" description="Disordered" evidence="5">
    <location>
        <begin position="1796"/>
        <end position="1878"/>
    </location>
</feature>
<dbReference type="EMBL" id="JTDF01000909">
    <property type="protein sequence ID" value="KAF8570785.1"/>
    <property type="molecule type" value="Genomic_DNA"/>
</dbReference>
<feature type="repeat" description="ANK" evidence="4">
    <location>
        <begin position="1008"/>
        <end position="1040"/>
    </location>
</feature>
<name>A0A8T0DS91_9TREM</name>
<gene>
    <name evidence="8" type="ORF">P879_01821</name>
</gene>
<feature type="repeat" description="ANK" evidence="4">
    <location>
        <begin position="937"/>
        <end position="974"/>
    </location>
</feature>
<dbReference type="OrthoDB" id="427518at2759"/>
<comment type="caution">
    <text evidence="8">The sequence shown here is derived from an EMBL/GenBank/DDBJ whole genome shotgun (WGS) entry which is preliminary data.</text>
</comment>
<feature type="region of interest" description="Disordered" evidence="5">
    <location>
        <begin position="1899"/>
        <end position="1927"/>
    </location>
</feature>
<dbReference type="InterPro" id="IPR036770">
    <property type="entry name" value="Ankyrin_rpt-contain_sf"/>
</dbReference>
<feature type="compositionally biased region" description="Polar residues" evidence="5">
    <location>
        <begin position="1857"/>
        <end position="1878"/>
    </location>
</feature>
<dbReference type="InterPro" id="IPR027417">
    <property type="entry name" value="P-loop_NTPase"/>
</dbReference>
<evidence type="ECO:0000256" key="4">
    <source>
        <dbReference type="PROSITE-ProRule" id="PRU00023"/>
    </source>
</evidence>
<reference evidence="8 9" key="1">
    <citation type="submission" date="2019-07" db="EMBL/GenBank/DDBJ databases">
        <title>Annotation for the trematode Paragonimus westermani.</title>
        <authorList>
            <person name="Choi Y.-J."/>
        </authorList>
    </citation>
    <scope>NUCLEOTIDE SEQUENCE [LARGE SCALE GENOMIC DNA]</scope>
    <source>
        <strain evidence="8">180907_Pwestermani</strain>
    </source>
</reference>
<dbReference type="Pfam" id="PF25520">
    <property type="entry name" value="AAA_lid_TANC1"/>
    <property type="match status" value="1"/>
</dbReference>
<feature type="region of interest" description="Disordered" evidence="5">
    <location>
        <begin position="1982"/>
        <end position="2018"/>
    </location>
</feature>
<evidence type="ECO:0000256" key="1">
    <source>
        <dbReference type="ARBA" id="ARBA00022553"/>
    </source>
</evidence>
<dbReference type="SUPFAM" id="SSF48403">
    <property type="entry name" value="Ankyrin repeat"/>
    <property type="match status" value="2"/>
</dbReference>
<feature type="region of interest" description="Disordered" evidence="5">
    <location>
        <begin position="1739"/>
        <end position="1762"/>
    </location>
</feature>
<feature type="repeat" description="ANK" evidence="4">
    <location>
        <begin position="1041"/>
        <end position="1073"/>
    </location>
</feature>
<feature type="repeat" description="ANK" evidence="4">
    <location>
        <begin position="975"/>
        <end position="1007"/>
    </location>
</feature>
<dbReference type="InterPro" id="IPR002110">
    <property type="entry name" value="Ankyrin_rpt"/>
</dbReference>
<evidence type="ECO:0008006" key="10">
    <source>
        <dbReference type="Google" id="ProtNLM"/>
    </source>
</evidence>
<keyword evidence="2" id="KW-0677">Repeat</keyword>
<feature type="compositionally biased region" description="Low complexity" evidence="5">
    <location>
        <begin position="1153"/>
        <end position="1164"/>
    </location>
</feature>